<dbReference type="RefSeq" id="WP_072040699.1">
    <property type="nucleotide sequence ID" value="NZ_JBFQGM010000025.1"/>
</dbReference>
<dbReference type="InterPro" id="IPR021860">
    <property type="entry name" value="Peptidase_S12_Pab87-rel_C"/>
</dbReference>
<proteinExistence type="predicted"/>
<gene>
    <name evidence="2" type="ORF">AB0759_38550</name>
</gene>
<organism evidence="2 3">
    <name type="scientific">Scytonema tolypothrichoides VB-61278_2</name>
    <dbReference type="NCBI Taxonomy" id="3232314"/>
    <lineage>
        <taxon>Bacteria</taxon>
        <taxon>Bacillati</taxon>
        <taxon>Cyanobacteriota</taxon>
        <taxon>Cyanophyceae</taxon>
        <taxon>Nostocales</taxon>
        <taxon>Scytonemataceae</taxon>
        <taxon>Scytonema</taxon>
    </lineage>
</organism>
<protein>
    <submittedName>
        <fullName evidence="2">DUF3471 domain-containing protein</fullName>
    </submittedName>
</protein>
<reference evidence="2 3" key="1">
    <citation type="submission" date="2024-07" db="EMBL/GenBank/DDBJ databases">
        <authorList>
            <person name="Tripathy S."/>
        </authorList>
    </citation>
    <scope>NUCLEOTIDE SEQUENCE [LARGE SCALE GENOMIC DNA]</scope>
    <source>
        <strain evidence="2 3">VB-61278_2</strain>
    </source>
</reference>
<dbReference type="Proteomes" id="UP001628874">
    <property type="component" value="Unassembled WGS sequence"/>
</dbReference>
<sequence>MIPFGLIGRSSTPSHSLADYAGEYVHPAYGILKIEMKDSKLLFKLGRIQLPLTHFHYDRFDTPHGRSPQSLSY</sequence>
<dbReference type="Pfam" id="PF11954">
    <property type="entry name" value="DUF3471"/>
    <property type="match status" value="1"/>
</dbReference>
<dbReference type="Gene3D" id="2.40.128.600">
    <property type="match status" value="1"/>
</dbReference>
<dbReference type="EMBL" id="JBFQGM010000025">
    <property type="protein sequence ID" value="MFL9466494.1"/>
    <property type="molecule type" value="Genomic_DNA"/>
</dbReference>
<evidence type="ECO:0000259" key="1">
    <source>
        <dbReference type="Pfam" id="PF11954"/>
    </source>
</evidence>
<comment type="caution">
    <text evidence="2">The sequence shown here is derived from an EMBL/GenBank/DDBJ whole genome shotgun (WGS) entry which is preliminary data.</text>
</comment>
<evidence type="ECO:0000313" key="2">
    <source>
        <dbReference type="EMBL" id="MFL9466494.1"/>
    </source>
</evidence>
<keyword evidence="3" id="KW-1185">Reference proteome</keyword>
<accession>A0ABW8X0C8</accession>
<feature type="domain" description="Peptidase S12 Pab87-related C-terminal" evidence="1">
    <location>
        <begin position="10"/>
        <end position="62"/>
    </location>
</feature>
<name>A0ABW8X0C8_9CYAN</name>
<evidence type="ECO:0000313" key="3">
    <source>
        <dbReference type="Proteomes" id="UP001628874"/>
    </source>
</evidence>